<evidence type="ECO:0000313" key="2">
    <source>
        <dbReference type="Proteomes" id="UP000305778"/>
    </source>
</evidence>
<accession>A0A4U0RWL1</accession>
<sequence length="180" mass="19737">MTRYVVLLRGINVGPTTRLPMKELRGMLEAMGGEGVRTHLQSGNALFDHPPAPPRWLAVDLEQRIAAGLGLTIPCIVREASDLRRVIDRNPCDLTDIDPARFLVTFLSGAVDAEKLKDLAPASFAPDGFQPGEREIYVHCPAGVQKTKLSHAFWEKRLGLTATARNWNTVTKLAALAEAE</sequence>
<dbReference type="Pfam" id="PF08002">
    <property type="entry name" value="DUF1697"/>
    <property type="match status" value="1"/>
</dbReference>
<dbReference type="PANTHER" id="PTHR36439:SF1">
    <property type="entry name" value="DUF1697 DOMAIN-CONTAINING PROTEIN"/>
    <property type="match status" value="1"/>
</dbReference>
<name>A0A4U0RWL1_9ACTN</name>
<dbReference type="EMBL" id="SUMC01000093">
    <property type="protein sequence ID" value="TJZ99946.1"/>
    <property type="molecule type" value="Genomic_DNA"/>
</dbReference>
<protein>
    <submittedName>
        <fullName evidence="1">DUF1697 domain-containing protein</fullName>
    </submittedName>
</protein>
<dbReference type="OrthoDB" id="9806494at2"/>
<dbReference type="InterPro" id="IPR012545">
    <property type="entry name" value="DUF1697"/>
</dbReference>
<reference evidence="1 2" key="1">
    <citation type="submission" date="2019-04" db="EMBL/GenBank/DDBJ databases">
        <title>Streptomyces oryziradicis sp. nov., a novel actinomycete isolated from rhizosphere soil of rice (Oryza sativa L.).</title>
        <authorList>
            <person name="Li C."/>
        </authorList>
    </citation>
    <scope>NUCLEOTIDE SEQUENCE [LARGE SCALE GENOMIC DNA]</scope>
    <source>
        <strain evidence="1 2">NEAU-C40</strain>
    </source>
</reference>
<dbReference type="Gene3D" id="3.30.70.1280">
    <property type="entry name" value="SP0830-like domains"/>
    <property type="match status" value="1"/>
</dbReference>
<dbReference type="Proteomes" id="UP000305778">
    <property type="component" value="Unassembled WGS sequence"/>
</dbReference>
<gene>
    <name evidence="1" type="ORF">FCI23_44010</name>
</gene>
<keyword evidence="2" id="KW-1185">Reference proteome</keyword>
<organism evidence="1 2">
    <name type="scientific">Actinacidiphila oryziradicis</name>
    <dbReference type="NCBI Taxonomy" id="2571141"/>
    <lineage>
        <taxon>Bacteria</taxon>
        <taxon>Bacillati</taxon>
        <taxon>Actinomycetota</taxon>
        <taxon>Actinomycetes</taxon>
        <taxon>Kitasatosporales</taxon>
        <taxon>Streptomycetaceae</taxon>
        <taxon>Actinacidiphila</taxon>
    </lineage>
</organism>
<dbReference type="AlphaFoldDB" id="A0A4U0RWL1"/>
<dbReference type="PANTHER" id="PTHR36439">
    <property type="entry name" value="BLL4334 PROTEIN"/>
    <property type="match status" value="1"/>
</dbReference>
<dbReference type="RefSeq" id="WP_136729665.1">
    <property type="nucleotide sequence ID" value="NZ_SUMC01000093.1"/>
</dbReference>
<evidence type="ECO:0000313" key="1">
    <source>
        <dbReference type="EMBL" id="TJZ99946.1"/>
    </source>
</evidence>
<dbReference type="PIRSF" id="PIRSF008502">
    <property type="entry name" value="UCP008502"/>
    <property type="match status" value="1"/>
</dbReference>
<dbReference type="SUPFAM" id="SSF160379">
    <property type="entry name" value="SP0830-like"/>
    <property type="match status" value="1"/>
</dbReference>
<comment type="caution">
    <text evidence="1">The sequence shown here is derived from an EMBL/GenBank/DDBJ whole genome shotgun (WGS) entry which is preliminary data.</text>
</comment>
<proteinExistence type="predicted"/>